<evidence type="ECO:0000313" key="8">
    <source>
        <dbReference type="Proteomes" id="UP000067698"/>
    </source>
</evidence>
<dbReference type="PROSITE" id="PS51257">
    <property type="entry name" value="PROKAR_LIPOPROTEIN"/>
    <property type="match status" value="1"/>
</dbReference>
<feature type="signal peptide" evidence="5">
    <location>
        <begin position="1"/>
        <end position="20"/>
    </location>
</feature>
<reference evidence="7 8" key="1">
    <citation type="journal article" date="2016" name="Genome Announc.">
        <title>Complete Genome Sequences of Aerococcus christensenii CCUG 28831T, Aerococcus sanguinicola CCUG 43001T, Aerococcus urinae CCUG 36881T, Aerococcus urinaeequi CCUG 28094T, Aerococcus urinaehominis CCUG 42038 BT, and Aerococcus viridans CCUG 4311T.</title>
        <authorList>
            <person name="Carkaci D."/>
            <person name="Dargis R."/>
            <person name="Nielsen X.C."/>
            <person name="Skovgaard O."/>
            <person name="Fuursted K."/>
            <person name="Christensen J.J."/>
        </authorList>
    </citation>
    <scope>NUCLEOTIDE SEQUENCE [LARGE SCALE GENOMIC DNA]</scope>
    <source>
        <strain evidence="7 8">CCUG28094</strain>
    </source>
</reference>
<evidence type="ECO:0000256" key="5">
    <source>
        <dbReference type="SAM" id="SignalP"/>
    </source>
</evidence>
<dbReference type="PANTHER" id="PTHR30483">
    <property type="entry name" value="LEUCINE-SPECIFIC-BINDING PROTEIN"/>
    <property type="match status" value="1"/>
</dbReference>
<dbReference type="InterPro" id="IPR028081">
    <property type="entry name" value="Leu-bd"/>
</dbReference>
<dbReference type="Pfam" id="PF13458">
    <property type="entry name" value="Peripla_BP_6"/>
    <property type="match status" value="1"/>
</dbReference>
<accession>A0AAC8X0B2</accession>
<protein>
    <submittedName>
        <fullName evidence="7">Branched-chain amino acid ABC transporter substrate-binding protein</fullName>
    </submittedName>
</protein>
<keyword evidence="4" id="KW-0029">Amino-acid transport</keyword>
<dbReference type="GeneID" id="92866566"/>
<proteinExistence type="inferred from homology"/>
<feature type="chain" id="PRO_5042011486" evidence="5">
    <location>
        <begin position="21"/>
        <end position="392"/>
    </location>
</feature>
<dbReference type="PANTHER" id="PTHR30483:SF6">
    <property type="entry name" value="PERIPLASMIC BINDING PROTEIN OF ABC TRANSPORTER FOR NATURAL AMINO ACIDS"/>
    <property type="match status" value="1"/>
</dbReference>
<dbReference type="GO" id="GO:0006865">
    <property type="term" value="P:amino acid transport"/>
    <property type="evidence" value="ECO:0007669"/>
    <property type="project" value="UniProtKB-KW"/>
</dbReference>
<keyword evidence="3 5" id="KW-0732">Signal</keyword>
<keyword evidence="2" id="KW-0813">Transport</keyword>
<feature type="domain" description="Leucine-binding protein" evidence="6">
    <location>
        <begin position="39"/>
        <end position="380"/>
    </location>
</feature>
<evidence type="ECO:0000256" key="3">
    <source>
        <dbReference type="ARBA" id="ARBA00022729"/>
    </source>
</evidence>
<dbReference type="Proteomes" id="UP000067698">
    <property type="component" value="Chromosome"/>
</dbReference>
<evidence type="ECO:0000259" key="6">
    <source>
        <dbReference type="Pfam" id="PF13458"/>
    </source>
</evidence>
<gene>
    <name evidence="7" type="ORF">AWM74_03255</name>
</gene>
<name>A0AAC8X0B2_9LACT</name>
<reference evidence="8" key="2">
    <citation type="submission" date="2016-01" db="EMBL/GenBank/DDBJ databases">
        <title>Six Aerococcus type strain genome sequencing and assembly using PacBio and Illumina Hiseq.</title>
        <authorList>
            <person name="Carkaci D."/>
            <person name="Dargis R."/>
            <person name="Nielsen X.C."/>
            <person name="Skovgaard O."/>
            <person name="Fuursted K."/>
            <person name="Christensen J.J."/>
        </authorList>
    </citation>
    <scope>NUCLEOTIDE SEQUENCE [LARGE SCALE GENOMIC DNA]</scope>
    <source>
        <strain evidence="8">CCUG28094</strain>
    </source>
</reference>
<dbReference type="Gene3D" id="3.40.50.2300">
    <property type="match status" value="2"/>
</dbReference>
<sequence length="392" mass="41140">MNIKGIKRFSVMLLSTMVIAGCGNLTQTSSSNSNTSSDTVKIGGNFELTGSAAGYGNDINNGAKLAVEEINEAGGIDGKQIEYVEADNKSDANESASAAARLIDEEGVSAIVGPSLTANYQAQINAATQAQVPFIGPAVTSDGATLDANGEAYEYGFSVAFLNSFQGGAIARFSNDQGYKTAAVMQDNSSDYGQILSDEFTSAFEGDVVATESYVSGDTDYSSILTNIKSKNPDVIFIAGYYTEAGTIIKQAREMGIEAAIVGPDGLASEELSSLAGEENMNDIYYVSHFASDEDASKSSQEFSAAFEEAYGKAPDEFAALGYDAVYLYANAVEEAESEDNQAIAEALANTTDFQGVTGAITMKDDHTPNKTAYIQEIQNNEVVGSTAVAPE</sequence>
<organism evidence="7 8">
    <name type="scientific">Aerococcus urinaeequi</name>
    <dbReference type="NCBI Taxonomy" id="51665"/>
    <lineage>
        <taxon>Bacteria</taxon>
        <taxon>Bacillati</taxon>
        <taxon>Bacillota</taxon>
        <taxon>Bacilli</taxon>
        <taxon>Lactobacillales</taxon>
        <taxon>Aerococcaceae</taxon>
        <taxon>Aerococcus</taxon>
    </lineage>
</organism>
<dbReference type="InterPro" id="IPR028082">
    <property type="entry name" value="Peripla_BP_I"/>
</dbReference>
<dbReference type="CDD" id="cd06347">
    <property type="entry name" value="PBP1_ABC_LivK_ligand_binding-like"/>
    <property type="match status" value="1"/>
</dbReference>
<evidence type="ECO:0000256" key="2">
    <source>
        <dbReference type="ARBA" id="ARBA00022448"/>
    </source>
</evidence>
<dbReference type="SUPFAM" id="SSF53822">
    <property type="entry name" value="Periplasmic binding protein-like I"/>
    <property type="match status" value="1"/>
</dbReference>
<dbReference type="RefSeq" id="WP_026465276.1">
    <property type="nucleotide sequence ID" value="NZ_CP014162.1"/>
</dbReference>
<comment type="similarity">
    <text evidence="1">Belongs to the leucine-binding protein family.</text>
</comment>
<evidence type="ECO:0000256" key="4">
    <source>
        <dbReference type="ARBA" id="ARBA00022970"/>
    </source>
</evidence>
<dbReference type="InterPro" id="IPR051010">
    <property type="entry name" value="BCAA_transport"/>
</dbReference>
<dbReference type="InterPro" id="IPR000709">
    <property type="entry name" value="Leu_Ile_Val-bd"/>
</dbReference>
<dbReference type="PRINTS" id="PR00337">
    <property type="entry name" value="LEUILEVALBP"/>
</dbReference>
<evidence type="ECO:0000313" key="7">
    <source>
        <dbReference type="EMBL" id="AMB97317.1"/>
    </source>
</evidence>
<dbReference type="AlphaFoldDB" id="A0AAC8X0B2"/>
<evidence type="ECO:0000256" key="1">
    <source>
        <dbReference type="ARBA" id="ARBA00010062"/>
    </source>
</evidence>
<dbReference type="EMBL" id="CP014162">
    <property type="protein sequence ID" value="AMB97317.1"/>
    <property type="molecule type" value="Genomic_DNA"/>
</dbReference>